<reference evidence="10 11" key="1">
    <citation type="submission" date="2020-12" db="EMBL/GenBank/DDBJ databases">
        <authorList>
            <person name="Zhou J."/>
        </authorList>
    </citation>
    <scope>NUCLEOTIDE SEQUENCE [LARGE SCALE GENOMIC DNA]</scope>
    <source>
        <strain evidence="10 11">CCUG 61299</strain>
    </source>
</reference>
<dbReference type="PANTHER" id="PTHR30477">
    <property type="entry name" value="ABC-TRANSPORTER METAL-BINDING PROTEIN"/>
    <property type="match status" value="1"/>
</dbReference>
<organism evidence="10 11">
    <name type="scientific">Actinomyces weissii</name>
    <dbReference type="NCBI Taxonomy" id="675090"/>
    <lineage>
        <taxon>Bacteria</taxon>
        <taxon>Bacillati</taxon>
        <taxon>Actinomycetota</taxon>
        <taxon>Actinomycetes</taxon>
        <taxon>Actinomycetales</taxon>
        <taxon>Actinomycetaceae</taxon>
        <taxon>Actinomyces</taxon>
    </lineage>
</organism>
<evidence type="ECO:0000256" key="6">
    <source>
        <dbReference type="ARBA" id="ARBA00022989"/>
    </source>
</evidence>
<keyword evidence="4" id="KW-1003">Cell membrane</keyword>
<dbReference type="SUPFAM" id="SSF81345">
    <property type="entry name" value="ABC transporter involved in vitamin B12 uptake, BtuC"/>
    <property type="match status" value="1"/>
</dbReference>
<evidence type="ECO:0000256" key="7">
    <source>
        <dbReference type="ARBA" id="ARBA00023136"/>
    </source>
</evidence>
<keyword evidence="5 8" id="KW-0812">Transmembrane</keyword>
<proteinExistence type="inferred from homology"/>
<evidence type="ECO:0000256" key="1">
    <source>
        <dbReference type="ARBA" id="ARBA00004651"/>
    </source>
</evidence>
<keyword evidence="6 9" id="KW-1133">Transmembrane helix</keyword>
<dbReference type="AlphaFoldDB" id="A0A7T7S2M8"/>
<evidence type="ECO:0000256" key="5">
    <source>
        <dbReference type="ARBA" id="ARBA00022692"/>
    </source>
</evidence>
<comment type="subcellular location">
    <subcellularLocation>
        <location evidence="1 8">Cell membrane</location>
        <topology evidence="1 8">Multi-pass membrane protein</topology>
    </subcellularLocation>
</comment>
<dbReference type="Pfam" id="PF00950">
    <property type="entry name" value="ABC-3"/>
    <property type="match status" value="1"/>
</dbReference>
<dbReference type="PANTHER" id="PTHR30477:SF3">
    <property type="entry name" value="METAL TRANSPORT SYSTEM MEMBRANE PROTEIN CT_069-RELATED"/>
    <property type="match status" value="1"/>
</dbReference>
<feature type="transmembrane region" description="Helical" evidence="9">
    <location>
        <begin position="247"/>
        <end position="267"/>
    </location>
</feature>
<dbReference type="InterPro" id="IPR037294">
    <property type="entry name" value="ABC_BtuC-like"/>
</dbReference>
<dbReference type="GO" id="GO:0055085">
    <property type="term" value="P:transmembrane transport"/>
    <property type="evidence" value="ECO:0007669"/>
    <property type="project" value="InterPro"/>
</dbReference>
<dbReference type="InterPro" id="IPR001626">
    <property type="entry name" value="ABC_TroCD"/>
</dbReference>
<feature type="transmembrane region" description="Helical" evidence="9">
    <location>
        <begin position="218"/>
        <end position="241"/>
    </location>
</feature>
<accession>A0A7T7S2M8</accession>
<keyword evidence="7 9" id="KW-0472">Membrane</keyword>
<protein>
    <submittedName>
        <fullName evidence="10">Metal ABC transporter permease</fullName>
    </submittedName>
</protein>
<feature type="transmembrane region" description="Helical" evidence="9">
    <location>
        <begin position="89"/>
        <end position="109"/>
    </location>
</feature>
<feature type="transmembrane region" description="Helical" evidence="9">
    <location>
        <begin position="30"/>
        <end position="50"/>
    </location>
</feature>
<evidence type="ECO:0000313" key="11">
    <source>
        <dbReference type="Proteomes" id="UP000595895"/>
    </source>
</evidence>
<evidence type="ECO:0000256" key="8">
    <source>
        <dbReference type="RuleBase" id="RU003943"/>
    </source>
</evidence>
<keyword evidence="11" id="KW-1185">Reference proteome</keyword>
<dbReference type="Gene3D" id="1.10.3470.10">
    <property type="entry name" value="ABC transporter involved in vitamin B12 uptake, BtuC"/>
    <property type="match status" value="1"/>
</dbReference>
<dbReference type="EMBL" id="CP066802">
    <property type="protein sequence ID" value="QQM68473.1"/>
    <property type="molecule type" value="Genomic_DNA"/>
</dbReference>
<feature type="transmembrane region" description="Helical" evidence="9">
    <location>
        <begin position="57"/>
        <end position="77"/>
    </location>
</feature>
<name>A0A7T7S2M8_9ACTO</name>
<feature type="transmembrane region" description="Helical" evidence="9">
    <location>
        <begin position="130"/>
        <end position="153"/>
    </location>
</feature>
<dbReference type="Proteomes" id="UP000595895">
    <property type="component" value="Chromosome"/>
</dbReference>
<dbReference type="GO" id="GO:0043190">
    <property type="term" value="C:ATP-binding cassette (ABC) transporter complex"/>
    <property type="evidence" value="ECO:0007669"/>
    <property type="project" value="InterPro"/>
</dbReference>
<gene>
    <name evidence="10" type="ORF">JG540_09470</name>
</gene>
<dbReference type="KEGG" id="awe:JG540_09470"/>
<feature type="transmembrane region" description="Helical" evidence="9">
    <location>
        <begin position="179"/>
        <end position="206"/>
    </location>
</feature>
<comment type="similarity">
    <text evidence="2 8">Belongs to the ABC-3 integral membrane protein family.</text>
</comment>
<evidence type="ECO:0000256" key="3">
    <source>
        <dbReference type="ARBA" id="ARBA00022448"/>
    </source>
</evidence>
<dbReference type="GO" id="GO:0010043">
    <property type="term" value="P:response to zinc ion"/>
    <property type="evidence" value="ECO:0007669"/>
    <property type="project" value="TreeGrafter"/>
</dbReference>
<evidence type="ECO:0000313" key="10">
    <source>
        <dbReference type="EMBL" id="QQM68473.1"/>
    </source>
</evidence>
<evidence type="ECO:0000256" key="9">
    <source>
        <dbReference type="SAM" id="Phobius"/>
    </source>
</evidence>
<evidence type="ECO:0000256" key="2">
    <source>
        <dbReference type="ARBA" id="ARBA00008034"/>
    </source>
</evidence>
<sequence length="294" mass="30369">MAVGTTAVGTTSGALGAFLYLHKQSLVSDVIGHSAALGVTGAFIVATAVLGIDGRSMLVLTIGSVIASTAAVLLANWIARSSRVGVDAAMATCLALFYGGGIVLFRVIVHSNLRNRGGIDKYMFGNAATLTTDDMVTIAVLGALALALMLVFWKELKVYTFDPVLAATSGFSPRLLSPLLLGTATLAIVIGIKAVGLILMIAFAIMPAAAARQWTGHLWSMVGLSAAFGGIGGLGGSYLAVNLGKVPTGPVVVIVLFLVLAVSLLAAPDRSLLQRRRARAAQRRRLLAEVEEVA</sequence>
<keyword evidence="3 8" id="KW-0813">Transport</keyword>
<evidence type="ECO:0000256" key="4">
    <source>
        <dbReference type="ARBA" id="ARBA00022475"/>
    </source>
</evidence>